<feature type="domain" description="Type II secretion system protein GspF" evidence="7">
    <location>
        <begin position="116"/>
        <end position="239"/>
    </location>
</feature>
<dbReference type="Pfam" id="PF00482">
    <property type="entry name" value="T2SSF"/>
    <property type="match status" value="1"/>
</dbReference>
<gene>
    <name evidence="8" type="ORF">E3O32_11725</name>
</gene>
<evidence type="ECO:0000259" key="7">
    <source>
        <dbReference type="Pfam" id="PF00482"/>
    </source>
</evidence>
<comment type="caution">
    <text evidence="8">The sequence shown here is derived from an EMBL/GenBank/DDBJ whole genome shotgun (WGS) entry which is preliminary data.</text>
</comment>
<feature type="transmembrane region" description="Helical" evidence="6">
    <location>
        <begin position="77"/>
        <end position="98"/>
    </location>
</feature>
<keyword evidence="4 6" id="KW-1133">Transmembrane helix</keyword>
<evidence type="ECO:0000256" key="4">
    <source>
        <dbReference type="ARBA" id="ARBA00022989"/>
    </source>
</evidence>
<organism evidence="8 9">
    <name type="scientific">Cryobacterium mannosilyticum</name>
    <dbReference type="NCBI Taxonomy" id="1259190"/>
    <lineage>
        <taxon>Bacteria</taxon>
        <taxon>Bacillati</taxon>
        <taxon>Actinomycetota</taxon>
        <taxon>Actinomycetes</taxon>
        <taxon>Micrococcales</taxon>
        <taxon>Microbacteriaceae</taxon>
        <taxon>Cryobacterium</taxon>
    </lineage>
</organism>
<dbReference type="RefSeq" id="WP_134509698.1">
    <property type="nucleotide sequence ID" value="NZ_SOFM01000035.1"/>
</dbReference>
<feature type="transmembrane region" description="Helical" evidence="6">
    <location>
        <begin position="43"/>
        <end position="71"/>
    </location>
</feature>
<keyword evidence="3 6" id="KW-0812">Transmembrane</keyword>
<name>A0A4R8W682_9MICO</name>
<dbReference type="InterPro" id="IPR018076">
    <property type="entry name" value="T2SS_GspF_dom"/>
</dbReference>
<evidence type="ECO:0000256" key="6">
    <source>
        <dbReference type="SAM" id="Phobius"/>
    </source>
</evidence>
<dbReference type="GO" id="GO:0005886">
    <property type="term" value="C:plasma membrane"/>
    <property type="evidence" value="ECO:0007669"/>
    <property type="project" value="UniProtKB-SubCell"/>
</dbReference>
<accession>A0A4R8W682</accession>
<evidence type="ECO:0000256" key="5">
    <source>
        <dbReference type="ARBA" id="ARBA00023136"/>
    </source>
</evidence>
<reference evidence="8 9" key="1">
    <citation type="submission" date="2019-03" db="EMBL/GenBank/DDBJ databases">
        <title>Genomics of glacier-inhabiting Cryobacterium strains.</title>
        <authorList>
            <person name="Liu Q."/>
            <person name="Xin Y.-H."/>
        </authorList>
    </citation>
    <scope>NUCLEOTIDE SEQUENCE [LARGE SCALE GENOMIC DNA]</scope>
    <source>
        <strain evidence="8 9">RHLT2-21</strain>
    </source>
</reference>
<sequence length="287" mass="29934">MSVVLGSLLGAGLLLLASPFLWPTRGTADPGRGRPHGAFRADLAQAGLGALPLPAFAAISLVLGVAGFALAEALLGIGALSIVAGLGGMALPVLVVTWRARAARRANRTVWPDVVDHLVSAVRSGLALPDSVSSLADAGPVTTRAAFAAFAGDYRSTGNFTYAVDRLKESLADPVADRILETLRMAREVGGSDLTIVLRSLAAWLRQDAAVRAEVEARQSWVVNAARLGVAAPWVILLLLGSRPEAAVAYNTSTGVAVVLGGLGMSVVAYRVMVALGRLPEERRWFR</sequence>
<keyword evidence="9" id="KW-1185">Reference proteome</keyword>
<evidence type="ECO:0000313" key="9">
    <source>
        <dbReference type="Proteomes" id="UP000297643"/>
    </source>
</evidence>
<protein>
    <submittedName>
        <fullName evidence="8">Type II secretion system protein F</fullName>
    </submittedName>
</protein>
<feature type="transmembrane region" description="Helical" evidence="6">
    <location>
        <begin position="254"/>
        <end position="277"/>
    </location>
</feature>
<evidence type="ECO:0000256" key="2">
    <source>
        <dbReference type="ARBA" id="ARBA00022475"/>
    </source>
</evidence>
<dbReference type="PANTHER" id="PTHR35007">
    <property type="entry name" value="INTEGRAL MEMBRANE PROTEIN-RELATED"/>
    <property type="match status" value="1"/>
</dbReference>
<proteinExistence type="predicted"/>
<keyword evidence="2" id="KW-1003">Cell membrane</keyword>
<dbReference type="EMBL" id="SOFM01000035">
    <property type="protein sequence ID" value="TFC02529.1"/>
    <property type="molecule type" value="Genomic_DNA"/>
</dbReference>
<keyword evidence="5 6" id="KW-0472">Membrane</keyword>
<evidence type="ECO:0000256" key="3">
    <source>
        <dbReference type="ARBA" id="ARBA00022692"/>
    </source>
</evidence>
<dbReference type="Proteomes" id="UP000297643">
    <property type="component" value="Unassembled WGS sequence"/>
</dbReference>
<feature type="transmembrane region" description="Helical" evidence="6">
    <location>
        <begin position="6"/>
        <end position="22"/>
    </location>
</feature>
<evidence type="ECO:0000313" key="8">
    <source>
        <dbReference type="EMBL" id="TFC02529.1"/>
    </source>
</evidence>
<dbReference type="AlphaFoldDB" id="A0A4R8W682"/>
<dbReference type="PANTHER" id="PTHR35007:SF3">
    <property type="entry name" value="POSSIBLE CONSERVED ALANINE RICH MEMBRANE PROTEIN"/>
    <property type="match status" value="1"/>
</dbReference>
<comment type="subcellular location">
    <subcellularLocation>
        <location evidence="1">Cell membrane</location>
        <topology evidence="1">Multi-pass membrane protein</topology>
    </subcellularLocation>
</comment>
<evidence type="ECO:0000256" key="1">
    <source>
        <dbReference type="ARBA" id="ARBA00004651"/>
    </source>
</evidence>
<feature type="transmembrane region" description="Helical" evidence="6">
    <location>
        <begin position="221"/>
        <end position="242"/>
    </location>
</feature>